<feature type="region of interest" description="Disordered" evidence="1">
    <location>
        <begin position="101"/>
        <end position="120"/>
    </location>
</feature>
<protein>
    <submittedName>
        <fullName evidence="3 5">Uncharacterized protein</fullName>
    </submittedName>
</protein>
<evidence type="ECO:0000256" key="2">
    <source>
        <dbReference type="SAM" id="Phobius"/>
    </source>
</evidence>
<keyword evidence="4" id="KW-1185">Reference proteome</keyword>
<keyword evidence="2" id="KW-1133">Transmembrane helix</keyword>
<feature type="transmembrane region" description="Helical" evidence="2">
    <location>
        <begin position="52"/>
        <end position="73"/>
    </location>
</feature>
<keyword evidence="2" id="KW-0472">Membrane</keyword>
<keyword evidence="2" id="KW-0812">Transmembrane</keyword>
<evidence type="ECO:0000313" key="5">
    <source>
        <dbReference type="WBParaSite" id="HPBE_0000275101-mRNA-1"/>
    </source>
</evidence>
<sequence length="120" mass="13574">MGNLFSTGSSTIATSRTDLYAELEKTRIDRQPAIAQLLMAYNIAEEQEKLNWTTLCGALMMLFLFPTVSYLGYRLTTIDEVASKILHDDIDLALRGCPAPVRKKKSKKKSDQTRLIQRSF</sequence>
<dbReference type="EMBL" id="UZAH01004787">
    <property type="protein sequence ID" value="VDO27987.1"/>
    <property type="molecule type" value="Genomic_DNA"/>
</dbReference>
<evidence type="ECO:0000313" key="3">
    <source>
        <dbReference type="EMBL" id="VDO27987.1"/>
    </source>
</evidence>
<reference evidence="3 4" key="1">
    <citation type="submission" date="2018-11" db="EMBL/GenBank/DDBJ databases">
        <authorList>
            <consortium name="Pathogen Informatics"/>
        </authorList>
    </citation>
    <scope>NUCLEOTIDE SEQUENCE [LARGE SCALE GENOMIC DNA]</scope>
</reference>
<dbReference type="AlphaFoldDB" id="A0A183F9A9"/>
<accession>A0A3P7V091</accession>
<accession>A0A183F9A9</accession>
<organism evidence="4 5">
    <name type="scientific">Heligmosomoides polygyrus</name>
    <name type="common">Parasitic roundworm</name>
    <dbReference type="NCBI Taxonomy" id="6339"/>
    <lineage>
        <taxon>Eukaryota</taxon>
        <taxon>Metazoa</taxon>
        <taxon>Ecdysozoa</taxon>
        <taxon>Nematoda</taxon>
        <taxon>Chromadorea</taxon>
        <taxon>Rhabditida</taxon>
        <taxon>Rhabditina</taxon>
        <taxon>Rhabditomorpha</taxon>
        <taxon>Strongyloidea</taxon>
        <taxon>Heligmosomidae</taxon>
        <taxon>Heligmosomoides</taxon>
    </lineage>
</organism>
<proteinExistence type="predicted"/>
<reference evidence="5" key="2">
    <citation type="submission" date="2019-09" db="UniProtKB">
        <authorList>
            <consortium name="WormBaseParasite"/>
        </authorList>
    </citation>
    <scope>IDENTIFICATION</scope>
</reference>
<evidence type="ECO:0000313" key="4">
    <source>
        <dbReference type="Proteomes" id="UP000050761"/>
    </source>
</evidence>
<evidence type="ECO:0000256" key="1">
    <source>
        <dbReference type="SAM" id="MobiDB-lite"/>
    </source>
</evidence>
<dbReference type="Proteomes" id="UP000050761">
    <property type="component" value="Unassembled WGS sequence"/>
</dbReference>
<dbReference type="OrthoDB" id="10256697at2759"/>
<dbReference type="WBParaSite" id="HPBE_0000275101-mRNA-1">
    <property type="protein sequence ID" value="HPBE_0000275101-mRNA-1"/>
    <property type="gene ID" value="HPBE_0000275101"/>
</dbReference>
<gene>
    <name evidence="3" type="ORF">HPBE_LOCUS2752</name>
</gene>
<name>A0A183F9A9_HELPZ</name>